<dbReference type="EMBL" id="ML178814">
    <property type="protein sequence ID" value="TFL07758.1"/>
    <property type="molecule type" value="Genomic_DNA"/>
</dbReference>
<accession>A0A5C3R248</accession>
<gene>
    <name evidence="1" type="ORF">BDV98DRAFT_558421</name>
</gene>
<sequence>MTLSQASPAAWTFSVLQELCISCSSRPWTKRIPCCADATLHTCSPPSIGCSCPRSCRRSRRAEARFWCPL</sequence>
<reference evidence="1 2" key="1">
    <citation type="journal article" date="2019" name="Nat. Ecol. Evol.">
        <title>Megaphylogeny resolves global patterns of mushroom evolution.</title>
        <authorList>
            <person name="Varga T."/>
            <person name="Krizsan K."/>
            <person name="Foldi C."/>
            <person name="Dima B."/>
            <person name="Sanchez-Garcia M."/>
            <person name="Sanchez-Ramirez S."/>
            <person name="Szollosi G.J."/>
            <person name="Szarkandi J.G."/>
            <person name="Papp V."/>
            <person name="Albert L."/>
            <person name="Andreopoulos W."/>
            <person name="Angelini C."/>
            <person name="Antonin V."/>
            <person name="Barry K.W."/>
            <person name="Bougher N.L."/>
            <person name="Buchanan P."/>
            <person name="Buyck B."/>
            <person name="Bense V."/>
            <person name="Catcheside P."/>
            <person name="Chovatia M."/>
            <person name="Cooper J."/>
            <person name="Damon W."/>
            <person name="Desjardin D."/>
            <person name="Finy P."/>
            <person name="Geml J."/>
            <person name="Haridas S."/>
            <person name="Hughes K."/>
            <person name="Justo A."/>
            <person name="Karasinski D."/>
            <person name="Kautmanova I."/>
            <person name="Kiss B."/>
            <person name="Kocsube S."/>
            <person name="Kotiranta H."/>
            <person name="LaButti K.M."/>
            <person name="Lechner B.E."/>
            <person name="Liimatainen K."/>
            <person name="Lipzen A."/>
            <person name="Lukacs Z."/>
            <person name="Mihaltcheva S."/>
            <person name="Morgado L.N."/>
            <person name="Niskanen T."/>
            <person name="Noordeloos M.E."/>
            <person name="Ohm R.A."/>
            <person name="Ortiz-Santana B."/>
            <person name="Ovrebo C."/>
            <person name="Racz N."/>
            <person name="Riley R."/>
            <person name="Savchenko A."/>
            <person name="Shiryaev A."/>
            <person name="Soop K."/>
            <person name="Spirin V."/>
            <person name="Szebenyi C."/>
            <person name="Tomsovsky M."/>
            <person name="Tulloss R.E."/>
            <person name="Uehling J."/>
            <person name="Grigoriev I.V."/>
            <person name="Vagvolgyi C."/>
            <person name="Papp T."/>
            <person name="Martin F.M."/>
            <person name="Miettinen O."/>
            <person name="Hibbett D.S."/>
            <person name="Nagy L.G."/>
        </authorList>
    </citation>
    <scope>NUCLEOTIDE SEQUENCE [LARGE SCALE GENOMIC DNA]</scope>
    <source>
        <strain evidence="1 2">CBS 309.79</strain>
    </source>
</reference>
<name>A0A5C3R248_9AGAR</name>
<dbReference type="AlphaFoldDB" id="A0A5C3R248"/>
<evidence type="ECO:0000313" key="2">
    <source>
        <dbReference type="Proteomes" id="UP000305067"/>
    </source>
</evidence>
<dbReference type="Proteomes" id="UP000305067">
    <property type="component" value="Unassembled WGS sequence"/>
</dbReference>
<protein>
    <submittedName>
        <fullName evidence="1">Uncharacterized protein</fullName>
    </submittedName>
</protein>
<evidence type="ECO:0000313" key="1">
    <source>
        <dbReference type="EMBL" id="TFL07758.1"/>
    </source>
</evidence>
<proteinExistence type="predicted"/>
<keyword evidence="2" id="KW-1185">Reference proteome</keyword>
<organism evidence="1 2">
    <name type="scientific">Pterulicium gracile</name>
    <dbReference type="NCBI Taxonomy" id="1884261"/>
    <lineage>
        <taxon>Eukaryota</taxon>
        <taxon>Fungi</taxon>
        <taxon>Dikarya</taxon>
        <taxon>Basidiomycota</taxon>
        <taxon>Agaricomycotina</taxon>
        <taxon>Agaricomycetes</taxon>
        <taxon>Agaricomycetidae</taxon>
        <taxon>Agaricales</taxon>
        <taxon>Pleurotineae</taxon>
        <taxon>Pterulaceae</taxon>
        <taxon>Pterulicium</taxon>
    </lineage>
</organism>